<feature type="domain" description="Transglycosylase SLT" evidence="3">
    <location>
        <begin position="90"/>
        <end position="191"/>
    </location>
</feature>
<proteinExistence type="inferred from homology"/>
<organism evidence="4 5">
    <name type="scientific">Sphingomonas chungangi</name>
    <dbReference type="NCBI Taxonomy" id="2683589"/>
    <lineage>
        <taxon>Bacteria</taxon>
        <taxon>Pseudomonadati</taxon>
        <taxon>Pseudomonadota</taxon>
        <taxon>Alphaproteobacteria</taxon>
        <taxon>Sphingomonadales</taxon>
        <taxon>Sphingomonadaceae</taxon>
        <taxon>Sphingomonas</taxon>
    </lineage>
</organism>
<reference evidence="4 5" key="1">
    <citation type="submission" date="2020-07" db="EMBL/GenBank/DDBJ databases">
        <authorList>
            <person name="Sun Q."/>
        </authorList>
    </citation>
    <scope>NUCLEOTIDE SEQUENCE [LARGE SCALE GENOMIC DNA]</scope>
    <source>
        <strain evidence="4 5">CGMCC 1.13654</strain>
    </source>
</reference>
<keyword evidence="5" id="KW-1185">Reference proteome</keyword>
<evidence type="ECO:0000256" key="2">
    <source>
        <dbReference type="ARBA" id="ARBA00009387"/>
    </source>
</evidence>
<dbReference type="Gene3D" id="1.10.530.10">
    <property type="match status" value="1"/>
</dbReference>
<dbReference type="Pfam" id="PF01464">
    <property type="entry name" value="SLT"/>
    <property type="match status" value="1"/>
</dbReference>
<evidence type="ECO:0000256" key="1">
    <source>
        <dbReference type="ARBA" id="ARBA00007734"/>
    </source>
</evidence>
<gene>
    <name evidence="4" type="ORF">HZF05_00515</name>
</gene>
<dbReference type="InterPro" id="IPR008258">
    <property type="entry name" value="Transglycosylase_SLT_dom_1"/>
</dbReference>
<dbReference type="CDD" id="cd00254">
    <property type="entry name" value="LT-like"/>
    <property type="match status" value="1"/>
</dbReference>
<comment type="similarity">
    <text evidence="1">Belongs to the transglycosylase Slt family.</text>
</comment>
<dbReference type="AlphaFoldDB" id="A0A838L020"/>
<evidence type="ECO:0000313" key="4">
    <source>
        <dbReference type="EMBL" id="MBA2932564.1"/>
    </source>
</evidence>
<accession>A0A838L020</accession>
<dbReference type="PANTHER" id="PTHR37423">
    <property type="entry name" value="SOLUBLE LYTIC MUREIN TRANSGLYCOSYLASE-RELATED"/>
    <property type="match status" value="1"/>
</dbReference>
<dbReference type="EMBL" id="JACEIB010000001">
    <property type="protein sequence ID" value="MBA2932564.1"/>
    <property type="molecule type" value="Genomic_DNA"/>
</dbReference>
<evidence type="ECO:0000259" key="3">
    <source>
        <dbReference type="Pfam" id="PF01464"/>
    </source>
</evidence>
<dbReference type="InterPro" id="IPR023346">
    <property type="entry name" value="Lysozyme-like_dom_sf"/>
</dbReference>
<evidence type="ECO:0000313" key="5">
    <source>
        <dbReference type="Proteomes" id="UP000570166"/>
    </source>
</evidence>
<dbReference type="PANTHER" id="PTHR37423:SF2">
    <property type="entry name" value="MEMBRANE-BOUND LYTIC MUREIN TRANSGLYCOSYLASE C"/>
    <property type="match status" value="1"/>
</dbReference>
<sequence length="213" mass="22106">MSGADLRLWAASLAFSILPLGGGIAHADVLEIDDQGTVHVRTGGAEVQWIDPAAANAETGDDLPAIPVAAVTEIAAPAQVPDALRAPLETAAAHYDLSPQLLAALVWQESRWHPAAVSARGAVGLAQLMPGTARALAVDAKDPSANLDGGAHYLRQMLDRFDGDVERALAAYNAGPGRVVRAGGLPRIAETRAYVSTIIDRLTPDLSTGLATR</sequence>
<dbReference type="Proteomes" id="UP000570166">
    <property type="component" value="Unassembled WGS sequence"/>
</dbReference>
<protein>
    <submittedName>
        <fullName evidence="4">Lytic transglycosylase domain-containing protein</fullName>
    </submittedName>
</protein>
<name>A0A838L020_9SPHN</name>
<dbReference type="SUPFAM" id="SSF53955">
    <property type="entry name" value="Lysozyme-like"/>
    <property type="match status" value="1"/>
</dbReference>
<comment type="caution">
    <text evidence="4">The sequence shown here is derived from an EMBL/GenBank/DDBJ whole genome shotgun (WGS) entry which is preliminary data.</text>
</comment>
<comment type="similarity">
    <text evidence="2">Belongs to the virb1 family.</text>
</comment>